<reference evidence="1 2" key="1">
    <citation type="submission" date="2013-01" db="EMBL/GenBank/DDBJ databases">
        <title>The Genome Sequence of Bacillus cereus TIAC219.</title>
        <authorList>
            <consortium name="The Broad Institute Genome Sequencing Platform"/>
            <consortium name="The Broad Institute Genome Sequencing Center for Infectious Disease"/>
            <person name="Feldgarden M."/>
            <person name="Van der Auwera G.A."/>
            <person name="Mahillon J."/>
            <person name="Duprez V."/>
            <person name="Timmery S."/>
            <person name="Mattelet C."/>
            <person name="Dierick K."/>
            <person name="Sun M."/>
            <person name="Yu Z."/>
            <person name="Zhu L."/>
            <person name="Hu X."/>
            <person name="Shank E.B."/>
            <person name="Swiecicka I."/>
            <person name="Hansen B.M."/>
            <person name="Andrup L."/>
            <person name="Walker B."/>
            <person name="Young S.K."/>
            <person name="Zeng Q."/>
            <person name="Gargeya S."/>
            <person name="Fitzgerald M."/>
            <person name="Haas B."/>
            <person name="Abouelleil A."/>
            <person name="Alvarado L."/>
            <person name="Arachchi H.M."/>
            <person name="Berlin A.M."/>
            <person name="Chapman S.B."/>
            <person name="Dewar J."/>
            <person name="Goldberg J."/>
            <person name="Griggs A."/>
            <person name="Gujja S."/>
            <person name="Hansen M."/>
            <person name="Howarth C."/>
            <person name="Imamovic A."/>
            <person name="Larimer J."/>
            <person name="McCowan C."/>
            <person name="Murphy C."/>
            <person name="Neiman D."/>
            <person name="Pearson M."/>
            <person name="Priest M."/>
            <person name="Roberts A."/>
            <person name="Saif S."/>
            <person name="Shea T."/>
            <person name="Sisk P."/>
            <person name="Sykes S."/>
            <person name="Wortman J."/>
            <person name="Nusbaum C."/>
            <person name="Birren B."/>
        </authorList>
    </citation>
    <scope>NUCLEOTIDE SEQUENCE [LARGE SCALE GENOMIC DNA]</scope>
    <source>
        <strain evidence="1 2">TIAC219</strain>
    </source>
</reference>
<dbReference type="InterPro" id="IPR035198">
    <property type="entry name" value="SU10_MCP"/>
</dbReference>
<evidence type="ECO:0000313" key="1">
    <source>
        <dbReference type="EMBL" id="EOQ57821.1"/>
    </source>
</evidence>
<comment type="caution">
    <text evidence="1">The sequence shown here is derived from an EMBL/GenBank/DDBJ whole genome shotgun (WGS) entry which is preliminary data.</text>
</comment>
<dbReference type="Proteomes" id="UP000014060">
    <property type="component" value="Unassembled WGS sequence"/>
</dbReference>
<evidence type="ECO:0008006" key="3">
    <source>
        <dbReference type="Google" id="ProtNLM"/>
    </source>
</evidence>
<dbReference type="Pfam" id="PF17236">
    <property type="entry name" value="SU10_MCP"/>
    <property type="match status" value="1"/>
</dbReference>
<evidence type="ECO:0000313" key="2">
    <source>
        <dbReference type="Proteomes" id="UP000014060"/>
    </source>
</evidence>
<name>A0ABC9SQG4_BACCE</name>
<dbReference type="AlphaFoldDB" id="A0ABC9SQG4"/>
<organism evidence="1 2">
    <name type="scientific">Bacillus cereus TIAC219</name>
    <dbReference type="NCBI Taxonomy" id="718222"/>
    <lineage>
        <taxon>Bacteria</taxon>
        <taxon>Bacillati</taxon>
        <taxon>Bacillota</taxon>
        <taxon>Bacilli</taxon>
        <taxon>Bacillales</taxon>
        <taxon>Bacillaceae</taxon>
        <taxon>Bacillus</taxon>
        <taxon>Bacillus cereus group</taxon>
    </lineage>
</organism>
<proteinExistence type="predicted"/>
<gene>
    <name evidence="1" type="ORF">IAY_06265</name>
</gene>
<dbReference type="RefSeq" id="WP_000159859.1">
    <property type="nucleotide sequence ID" value="NZ_KB976014.1"/>
</dbReference>
<accession>A0ABC9SQG4</accession>
<dbReference type="EMBL" id="AHCJ01000083">
    <property type="protein sequence ID" value="EOQ57821.1"/>
    <property type="molecule type" value="Genomic_DNA"/>
</dbReference>
<protein>
    <recommendedName>
        <fullName evidence="3">Phage protein</fullName>
    </recommendedName>
</protein>
<sequence length="379" mass="41574">MTKETKVYSNELIGVKESVTDEFLMLNPLQTPMLNLLGFGSPVTNVEHVWFEDEMFAQESTLTKPLAADATAIEVESGEAFRSRQVIRIGEELVLVAKVEGEKLTVLRGYADTVAGTAEIGEVVEVMFVEGAEGSDAREGRYKPRTRGSNITQIFDETVELTGTAMAVAQYGVDNEYEKEKQKKQLELALALEKAVINGIRYEQGNKRMMRGIRSFIETNVIPASGAGVADEHLIEAFRMIFEAGGFNAGGDYKIIVGATQKIAISQFGNAQIRLTRQDNGRGQVVDHYVSDFGNAEILLNNNMPAGEILVIDANRLSIRPLQTRDFSHEFLGKKGDYMQGMLIGEYTLEMLQEAAHAKITGLATGKAKVPATRAAAKK</sequence>